<feature type="transmembrane region" description="Helical" evidence="7">
    <location>
        <begin position="354"/>
        <end position="378"/>
    </location>
</feature>
<dbReference type="GO" id="GO:0001518">
    <property type="term" value="C:voltage-gated sodium channel complex"/>
    <property type="evidence" value="ECO:0007669"/>
    <property type="project" value="TreeGrafter"/>
</dbReference>
<dbReference type="Pfam" id="PF00520">
    <property type="entry name" value="Ion_trans"/>
    <property type="match status" value="1"/>
</dbReference>
<feature type="compositionally biased region" description="Basic and acidic residues" evidence="6">
    <location>
        <begin position="38"/>
        <end position="83"/>
    </location>
</feature>
<dbReference type="AlphaFoldDB" id="A0A7R9ZH77"/>
<evidence type="ECO:0000313" key="9">
    <source>
        <dbReference type="EMBL" id="CAD8326179.1"/>
    </source>
</evidence>
<dbReference type="InterPro" id="IPR043203">
    <property type="entry name" value="VGCC_Ca_Na"/>
</dbReference>
<dbReference type="EMBL" id="HBED01048792">
    <property type="protein sequence ID" value="CAD8326179.1"/>
    <property type="molecule type" value="Transcribed_RNA"/>
</dbReference>
<feature type="transmembrane region" description="Helical" evidence="7">
    <location>
        <begin position="276"/>
        <end position="302"/>
    </location>
</feature>
<protein>
    <recommendedName>
        <fullName evidence="8">Ion transport domain-containing protein</fullName>
    </recommendedName>
</protein>
<dbReference type="InterPro" id="IPR005821">
    <property type="entry name" value="Ion_trans_dom"/>
</dbReference>
<feature type="region of interest" description="Disordered" evidence="6">
    <location>
        <begin position="1"/>
        <end position="138"/>
    </location>
</feature>
<dbReference type="SUPFAM" id="SSF81324">
    <property type="entry name" value="Voltage-gated potassium channels"/>
    <property type="match status" value="1"/>
</dbReference>
<evidence type="ECO:0000256" key="2">
    <source>
        <dbReference type="ARBA" id="ARBA00022692"/>
    </source>
</evidence>
<dbReference type="Gene3D" id="1.10.287.70">
    <property type="match status" value="1"/>
</dbReference>
<keyword evidence="5" id="KW-0175">Coiled coil</keyword>
<keyword evidence="4 7" id="KW-0472">Membrane</keyword>
<feature type="compositionally biased region" description="Basic and acidic residues" evidence="6">
    <location>
        <begin position="1"/>
        <end position="11"/>
    </location>
</feature>
<name>A0A7R9ZH77_9STRA</name>
<feature type="compositionally biased region" description="Basic and acidic residues" evidence="6">
    <location>
        <begin position="124"/>
        <end position="133"/>
    </location>
</feature>
<evidence type="ECO:0000259" key="8">
    <source>
        <dbReference type="Pfam" id="PF00520"/>
    </source>
</evidence>
<dbReference type="PANTHER" id="PTHR10037">
    <property type="entry name" value="VOLTAGE-GATED CATION CHANNEL CALCIUM AND SODIUM"/>
    <property type="match status" value="1"/>
</dbReference>
<gene>
    <name evidence="9" type="ORF">TDUB1175_LOCUS24599</name>
</gene>
<dbReference type="Gene3D" id="1.20.120.350">
    <property type="entry name" value="Voltage-gated potassium channels. Chain C"/>
    <property type="match status" value="1"/>
</dbReference>
<feature type="compositionally biased region" description="Polar residues" evidence="6">
    <location>
        <begin position="25"/>
        <end position="37"/>
    </location>
</feature>
<evidence type="ECO:0000256" key="3">
    <source>
        <dbReference type="ARBA" id="ARBA00022989"/>
    </source>
</evidence>
<organism evidence="9">
    <name type="scientific">Pseudictyota dubia</name>
    <dbReference type="NCBI Taxonomy" id="2749911"/>
    <lineage>
        <taxon>Eukaryota</taxon>
        <taxon>Sar</taxon>
        <taxon>Stramenopiles</taxon>
        <taxon>Ochrophyta</taxon>
        <taxon>Bacillariophyta</taxon>
        <taxon>Mediophyceae</taxon>
        <taxon>Biddulphiophycidae</taxon>
        <taxon>Eupodiscales</taxon>
        <taxon>Odontellaceae</taxon>
        <taxon>Pseudictyota</taxon>
    </lineage>
</organism>
<comment type="subcellular location">
    <subcellularLocation>
        <location evidence="1">Membrane</location>
        <topology evidence="1">Multi-pass membrane protein</topology>
    </subcellularLocation>
</comment>
<keyword evidence="2 7" id="KW-0812">Transmembrane</keyword>
<evidence type="ECO:0000256" key="1">
    <source>
        <dbReference type="ARBA" id="ARBA00004141"/>
    </source>
</evidence>
<accession>A0A7R9ZH77</accession>
<dbReference type="InterPro" id="IPR027359">
    <property type="entry name" value="Volt_channel_dom_sf"/>
</dbReference>
<evidence type="ECO:0000256" key="7">
    <source>
        <dbReference type="SAM" id="Phobius"/>
    </source>
</evidence>
<keyword evidence="3 7" id="KW-1133">Transmembrane helix</keyword>
<feature type="transmembrane region" description="Helical" evidence="7">
    <location>
        <begin position="171"/>
        <end position="195"/>
    </location>
</feature>
<feature type="region of interest" description="Disordered" evidence="6">
    <location>
        <begin position="445"/>
        <end position="464"/>
    </location>
</feature>
<dbReference type="PANTHER" id="PTHR10037:SF62">
    <property type="entry name" value="SODIUM CHANNEL PROTEIN 60E"/>
    <property type="match status" value="1"/>
</dbReference>
<evidence type="ECO:0000256" key="4">
    <source>
        <dbReference type="ARBA" id="ARBA00023136"/>
    </source>
</evidence>
<proteinExistence type="predicted"/>
<evidence type="ECO:0000256" key="6">
    <source>
        <dbReference type="SAM" id="MobiDB-lite"/>
    </source>
</evidence>
<evidence type="ECO:0000256" key="5">
    <source>
        <dbReference type="SAM" id="Coils"/>
    </source>
</evidence>
<feature type="transmembrane region" description="Helical" evidence="7">
    <location>
        <begin position="234"/>
        <end position="255"/>
    </location>
</feature>
<dbReference type="GO" id="GO:0005248">
    <property type="term" value="F:voltage-gated sodium channel activity"/>
    <property type="evidence" value="ECO:0007669"/>
    <property type="project" value="TreeGrafter"/>
</dbReference>
<reference evidence="9" key="1">
    <citation type="submission" date="2021-01" db="EMBL/GenBank/DDBJ databases">
        <authorList>
            <person name="Corre E."/>
            <person name="Pelletier E."/>
            <person name="Niang G."/>
            <person name="Scheremetjew M."/>
            <person name="Finn R."/>
            <person name="Kale V."/>
            <person name="Holt S."/>
            <person name="Cochrane G."/>
            <person name="Meng A."/>
            <person name="Brown T."/>
            <person name="Cohen L."/>
        </authorList>
    </citation>
    <scope>NUCLEOTIDE SEQUENCE</scope>
    <source>
        <strain evidence="9">CCMP147</strain>
    </source>
</reference>
<feature type="domain" description="Ion transport" evidence="8">
    <location>
        <begin position="170"/>
        <end position="388"/>
    </location>
</feature>
<sequence>MSSTMDKRRVDWGTVKSKSGRIDTCLSSYSSTPTTALRTDDSEGRSSEDDKSISHLDEMADVKEGKSLTKRDDFAEIGHDTDKTQVMQVSSRTLDEFQNENLSEETPQGVVGRSKEDDDAFSDNDNRPTPERRMSRRPSMEEVYEEMYKPAKVRCLRLRKVCGKVVNNHHFQLFIVLLIVINSIMMGLGTFDFVTENPDVSSVFEKVDLAFLITFTIELSMQLVYRGYKLFFDGWLVFDFIIVVMSWSLSSLQIIRAFRIFRALRLITRVQTLRKLVTALMDVIPNMTAIGLLLMLVFYIFAVMFTVLFKDLYELGATEEDYFSSLSKTLFTLFQMMTMDWSEPARQVMAVYPWAWAPFVLFVAVSGFMVFNLIIAVVCDAVAAVEHKDEDKEDEAADLEVESNTKEFYNERVQEMRESVDLLVQNQLQMQDLIQRIMEGMDDDAKRPTLSIERDEPNQQKSEK</sequence>
<feature type="coiled-coil region" evidence="5">
    <location>
        <begin position="382"/>
        <end position="426"/>
    </location>
</feature>